<dbReference type="InterPro" id="IPR019734">
    <property type="entry name" value="TPR_rpt"/>
</dbReference>
<gene>
    <name evidence="1" type="ORF">QF030_006967</name>
</gene>
<dbReference type="SMART" id="SM00028">
    <property type="entry name" value="TPR"/>
    <property type="match status" value="5"/>
</dbReference>
<dbReference type="Proteomes" id="UP001230654">
    <property type="component" value="Unassembled WGS sequence"/>
</dbReference>
<keyword evidence="2" id="KW-1185">Reference proteome</keyword>
<comment type="caution">
    <text evidence="1">The sequence shown here is derived from an EMBL/GenBank/DDBJ whole genome shotgun (WGS) entry which is preliminary data.</text>
</comment>
<reference evidence="1 2" key="1">
    <citation type="submission" date="2023-07" db="EMBL/GenBank/DDBJ databases">
        <title>Comparative genomics of wheat-associated soil bacteria to identify genetic determinants of phenazine resistance.</title>
        <authorList>
            <person name="Mouncey N."/>
        </authorList>
    </citation>
    <scope>NUCLEOTIDE SEQUENCE [LARGE SCALE GENOMIC DNA]</scope>
    <source>
        <strain evidence="1 2">B2I6</strain>
    </source>
</reference>
<dbReference type="EMBL" id="JAUSWV010000002">
    <property type="protein sequence ID" value="MDQ0584789.1"/>
    <property type="molecule type" value="Genomic_DNA"/>
</dbReference>
<name>A0ABU0P0E2_STRRH</name>
<dbReference type="PANTHER" id="PTHR19959">
    <property type="entry name" value="KINESIN LIGHT CHAIN"/>
    <property type="match status" value="1"/>
</dbReference>
<sequence>MSRSGTGPRQTVRVDGGFGYGVIGADLHVFPDRGPVYLLSRYRPAPEPAAALAPGRKDTAGPASQPSRLLNARFQVVDFTGRAEERAELAAWRDGDAPRAARWLHGAGGQGKTRLAAQFAADSASRGWKVVSATHGAGTIHPHPGSQDLRLDGAAGLLLVVDYADRWPLSHLSWLFSNKLLDGPLPTRLLLLARSVSPWPAVRSALEDTGTETGALALSPLDEGRGGLAARRAMFTVARDCFAARYGLADPDAIVVPGYLDRSDFGLILALHMAALVAVDAHVRGGSPPKDMAGLSAYLLDRERRHWTRLHELRLEGLEYETPPGAMSQVVFTAALTGATTHRDGTALLGGLGMERPARLLADHATCYPPEEPGAVLEPLYPDRLAEDFLALTLPGHDTSDYPTAPWAPDVIGTLVARDPDGSPPAHLARALTFLASTAAPHRWPHAARHLETLLRTDPALAVAAGGAALTTLAAVDLDTEVLEAVEAHFPHRGQADLDAGIAAVTERLAARRLPATQDPSAHARLYQNLGFRLMRAGHREDAVAAAEKAVAVLRKLAAVDAAAHRPALAMALAQLSERAHAADRTEASRHAAEEAVGLFRGLAATDPTAHEPGLALSLSHLGVTLSEARDPEAALAVTQRAMGIFQRLAVTDPESYGPGLAVTLINEAVLCRQQRRWSDARTAAERAVALIRRLVAAGPAASRSELDRSVAVDESDLATALSILGLLLWGARRRDDSLAALREAVYIRCRLATANPTAHEHALADDLSFLGIYLAQSGLAEEALAVTAQSVEIYQRLASQNPGAFEGPLRRAHEACGTLRERMSGTPAETDRTWTLEAHYAALLNQDEVWQDAQDRRHRLDDMDPRYSGNVLRFLLRQADVLFEGLLHGLGASPDSLGRWAGETAEAWLARQPLVVALRRRSEGKPARPALCYCGYAIQPEWNHDHCYPGIIVD</sequence>
<protein>
    <submittedName>
        <fullName evidence="1">Tetratricopeptide (TPR) repeat protein</fullName>
    </submittedName>
</protein>
<dbReference type="Pfam" id="PF13374">
    <property type="entry name" value="TPR_10"/>
    <property type="match status" value="1"/>
</dbReference>
<dbReference type="SUPFAM" id="SSF48452">
    <property type="entry name" value="TPR-like"/>
    <property type="match status" value="2"/>
</dbReference>
<evidence type="ECO:0000313" key="1">
    <source>
        <dbReference type="EMBL" id="MDQ0584789.1"/>
    </source>
</evidence>
<dbReference type="RefSeq" id="WP_307166542.1">
    <property type="nucleotide sequence ID" value="NZ_JAUSWV010000002.1"/>
</dbReference>
<evidence type="ECO:0000313" key="2">
    <source>
        <dbReference type="Proteomes" id="UP001230654"/>
    </source>
</evidence>
<dbReference type="Gene3D" id="1.25.40.10">
    <property type="entry name" value="Tetratricopeptide repeat domain"/>
    <property type="match status" value="2"/>
</dbReference>
<dbReference type="PANTHER" id="PTHR19959:SF119">
    <property type="entry name" value="FUNGAL LIPASE-LIKE DOMAIN-CONTAINING PROTEIN"/>
    <property type="match status" value="1"/>
</dbReference>
<organism evidence="1 2">
    <name type="scientific">Streptomyces rishiriensis</name>
    <dbReference type="NCBI Taxonomy" id="68264"/>
    <lineage>
        <taxon>Bacteria</taxon>
        <taxon>Bacillati</taxon>
        <taxon>Actinomycetota</taxon>
        <taxon>Actinomycetes</taxon>
        <taxon>Kitasatosporales</taxon>
        <taxon>Streptomycetaceae</taxon>
        <taxon>Streptomyces</taxon>
    </lineage>
</organism>
<proteinExistence type="predicted"/>
<dbReference type="InterPro" id="IPR011990">
    <property type="entry name" value="TPR-like_helical_dom_sf"/>
</dbReference>
<accession>A0ABU0P0E2</accession>